<sequence>MAPCRQATGTYCADVTQTKYADAHRNYLCVYQAITWPELMVFIVIVHSQVRPYGRRSAACRHTKFRVSK</sequence>
<gene>
    <name evidence="1" type="primary">algD</name>
    <name evidence="1" type="ORF">OU5_2446</name>
</gene>
<evidence type="ECO:0000313" key="1">
    <source>
        <dbReference type="EMBL" id="AHZ69525.1"/>
    </source>
</evidence>
<dbReference type="Proteomes" id="UP000026913">
    <property type="component" value="Chromosome"/>
</dbReference>
<reference evidence="1 2" key="1">
    <citation type="journal article" date="2012" name="J. Bacteriol.">
        <title>Genome sequence of cold-adapted Pseudomonas mandelii strain JR-1.</title>
        <authorList>
            <person name="Jang S.H."/>
            <person name="Kim J."/>
            <person name="Kim J."/>
            <person name="Hong S."/>
            <person name="Lee C."/>
        </authorList>
    </citation>
    <scope>NUCLEOTIDE SEQUENCE [LARGE SCALE GENOMIC DNA]</scope>
    <source>
        <strain evidence="1 2">JR-1</strain>
    </source>
</reference>
<dbReference type="EMBL" id="CP005960">
    <property type="protein sequence ID" value="AHZ69525.1"/>
    <property type="molecule type" value="Genomic_DNA"/>
</dbReference>
<evidence type="ECO:0000313" key="2">
    <source>
        <dbReference type="Proteomes" id="UP000026913"/>
    </source>
</evidence>
<dbReference type="KEGG" id="pman:OU5_2446"/>
<organism evidence="1 2">
    <name type="scientific">Pseudomonas mandelii JR-1</name>
    <dbReference type="NCBI Taxonomy" id="1147786"/>
    <lineage>
        <taxon>Bacteria</taxon>
        <taxon>Pseudomonadati</taxon>
        <taxon>Pseudomonadota</taxon>
        <taxon>Gammaproteobacteria</taxon>
        <taxon>Pseudomonadales</taxon>
        <taxon>Pseudomonadaceae</taxon>
        <taxon>Pseudomonas</taxon>
    </lineage>
</organism>
<dbReference type="AlphaFoldDB" id="A0A024EAA6"/>
<dbReference type="HOGENOM" id="CLU_2772771_0_0_6"/>
<proteinExistence type="predicted"/>
<accession>A0A024EAA6</accession>
<name>A0A024EAA6_9PSED</name>
<protein>
    <submittedName>
        <fullName evidence="1">GDP-mannose 6-dehydrogenase</fullName>
    </submittedName>
</protein>